<reference evidence="4" key="3">
    <citation type="journal article" date="2012" name="PLoS Pathog.">
        <title>Comparative genomics of the apicomplexan parasites Toxoplasma gondii and Neospora caninum: Coccidia differing in host range and transmission strategy.</title>
        <authorList>
            <person name="Reid A.J."/>
            <person name="Vermont S.J."/>
            <person name="Cotton J.A."/>
            <person name="Harris D."/>
            <person name="Hill-Cawthorne G.A."/>
            <person name="Konen-Waisman S."/>
            <person name="Latham S.M."/>
            <person name="Mourier T."/>
            <person name="Norton R."/>
            <person name="Quail M.A."/>
            <person name="Sanders M."/>
            <person name="Shanmugam D."/>
            <person name="Sohal A."/>
            <person name="Wasmuth J.D."/>
            <person name="Brunk B."/>
            <person name="Grigg M.E."/>
            <person name="Howard J.C."/>
            <person name="Parkinson J."/>
            <person name="Roos D.S."/>
            <person name="Trees A.J."/>
            <person name="Berriman M."/>
            <person name="Pain A."/>
            <person name="Wastling J.M."/>
        </authorList>
    </citation>
    <scope>NUCLEOTIDE SEQUENCE [LARGE SCALE GENOMIC DNA]</scope>
    <source>
        <strain evidence="4">Liverpool</strain>
    </source>
</reference>
<dbReference type="EMBL" id="FR823393">
    <property type="protein sequence ID" value="CBZ56022.1"/>
    <property type="molecule type" value="Genomic_DNA"/>
</dbReference>
<dbReference type="OrthoDB" id="329484at2759"/>
<dbReference type="AlphaFoldDB" id="F0VQM5"/>
<dbReference type="OMA" id="PFESSRE"/>
<feature type="region of interest" description="Disordered" evidence="1">
    <location>
        <begin position="222"/>
        <end position="246"/>
    </location>
</feature>
<dbReference type="InParanoid" id="F0VQM5"/>
<name>F0VQM5_NEOCL</name>
<dbReference type="VEuPathDB" id="ToxoDB:NCLIV_064480"/>
<organism evidence="2 4">
    <name type="scientific">Neospora caninum (strain Liverpool)</name>
    <dbReference type="NCBI Taxonomy" id="572307"/>
    <lineage>
        <taxon>Eukaryota</taxon>
        <taxon>Sar</taxon>
        <taxon>Alveolata</taxon>
        <taxon>Apicomplexa</taxon>
        <taxon>Conoidasida</taxon>
        <taxon>Coccidia</taxon>
        <taxon>Eucoccidiorida</taxon>
        <taxon>Eimeriorina</taxon>
        <taxon>Sarcocystidae</taxon>
        <taxon>Neospora</taxon>
    </lineage>
</organism>
<proteinExistence type="predicted"/>
<accession>F0VQM5</accession>
<evidence type="ECO:0000256" key="1">
    <source>
        <dbReference type="SAM" id="MobiDB-lite"/>
    </source>
</evidence>
<dbReference type="RefSeq" id="XP_003886048.1">
    <property type="nucleotide sequence ID" value="XM_003885999.1"/>
</dbReference>
<gene>
    <name evidence="3" type="ORF">BN1204_064480</name>
    <name evidence="2" type="ORF">NCLIV_064480</name>
</gene>
<dbReference type="Proteomes" id="UP000007494">
    <property type="component" value="Chromosome XII"/>
</dbReference>
<evidence type="ECO:0000313" key="3">
    <source>
        <dbReference type="EMBL" id="CEL70769.1"/>
    </source>
</evidence>
<dbReference type="eggNOG" id="ENOG502R026">
    <property type="taxonomic scope" value="Eukaryota"/>
</dbReference>
<dbReference type="GeneID" id="13445245"/>
<reference evidence="2" key="2">
    <citation type="submission" date="2011-03" db="EMBL/GenBank/DDBJ databases">
        <title>Comparative genomics and transcriptomics of Neospora caninum and Toxoplasma gondii.</title>
        <authorList>
            <person name="Reid A.J."/>
            <person name="Sohal A."/>
            <person name="Harris D."/>
            <person name="Quail M."/>
            <person name="Sanders M."/>
            <person name="Berriman M."/>
            <person name="Wastling J.M."/>
            <person name="Pain A."/>
        </authorList>
    </citation>
    <scope>NUCLEOTIDE SEQUENCE</scope>
    <source>
        <strain evidence="2">Liverpool</strain>
    </source>
</reference>
<reference evidence="3" key="4">
    <citation type="journal article" date="2015" name="PLoS ONE">
        <title>Comprehensive Evaluation of Toxoplasma gondii VEG and Neospora caninum LIV Genomes with Tachyzoite Stage Transcriptome and Proteome Defines Novel Transcript Features.</title>
        <authorList>
            <person name="Ramaprasad A."/>
            <person name="Mourier T."/>
            <person name="Naeem R."/>
            <person name="Malas T.B."/>
            <person name="Moussa E."/>
            <person name="Panigrahi A."/>
            <person name="Vermont S.J."/>
            <person name="Otto T.D."/>
            <person name="Wastling J."/>
            <person name="Pain A."/>
        </authorList>
    </citation>
    <scope>NUCLEOTIDE SEQUENCE</scope>
    <source>
        <strain evidence="3">Liverpool</strain>
    </source>
</reference>
<protein>
    <submittedName>
        <fullName evidence="2">Uncharacterized protein</fullName>
    </submittedName>
</protein>
<evidence type="ECO:0000313" key="2">
    <source>
        <dbReference type="EMBL" id="CBZ56022.1"/>
    </source>
</evidence>
<sequence>MASLLHALVLYTEGTYLGDAGFSVLARLGGAKVGLERSLTTTLFYLRHPELLQQFLTEWAATQILGAPSPDVERHLHAMHCSRTGRLRNQRTGTEVARGLRLEPTVSAPGFSQRKHNPRRRCFTSAASLETDQDMRMEPEGFPFEEGRDDGQMLDGFSLAEAEKFMQNLPPEFAEVLNAGSAPTRCSTPAWEMPERRGRASSLALSDREDFQAFSGESQLSSFRFDDSVPPPSSDQRAEETRAAGVPRSKVEFFEHQLKILSDLLIDVEQSGRCDGAEDLAVDLDEES</sequence>
<reference evidence="2" key="1">
    <citation type="submission" date="2011-02" db="EMBL/GenBank/DDBJ databases">
        <authorList>
            <person name="Aslett M."/>
        </authorList>
    </citation>
    <scope>NUCLEOTIDE SEQUENCE</scope>
    <source>
        <strain evidence="2">Liverpool</strain>
    </source>
</reference>
<dbReference type="EMBL" id="LN714487">
    <property type="protein sequence ID" value="CEL70769.1"/>
    <property type="molecule type" value="Genomic_DNA"/>
</dbReference>
<keyword evidence="4" id="KW-1185">Reference proteome</keyword>
<evidence type="ECO:0000313" key="4">
    <source>
        <dbReference type="Proteomes" id="UP000007494"/>
    </source>
</evidence>